<dbReference type="FunFam" id="1.10.10.10:FF:000322">
    <property type="entry name" value="Probable disease resistance protein At1g63360"/>
    <property type="match status" value="1"/>
</dbReference>
<dbReference type="Pfam" id="PF25019">
    <property type="entry name" value="LRR_R13L1-DRL21"/>
    <property type="match status" value="1"/>
</dbReference>
<keyword evidence="4" id="KW-0547">Nucleotide-binding</keyword>
<dbReference type="InterPro" id="IPR058922">
    <property type="entry name" value="WHD_DRP"/>
</dbReference>
<dbReference type="Pfam" id="PF23559">
    <property type="entry name" value="WHD_DRP"/>
    <property type="match status" value="1"/>
</dbReference>
<reference evidence="12" key="1">
    <citation type="submission" date="2020-02" db="EMBL/GenBank/DDBJ databases">
        <authorList>
            <person name="Scholz U."/>
            <person name="Mascher M."/>
            <person name="Fiebig A."/>
        </authorList>
    </citation>
    <scope>NUCLEOTIDE SEQUENCE</scope>
</reference>
<dbReference type="Gene3D" id="1.10.10.10">
    <property type="entry name" value="Winged helix-like DNA-binding domain superfamily/Winged helix DNA-binding domain"/>
    <property type="match status" value="1"/>
</dbReference>
<keyword evidence="3" id="KW-0677">Repeat</keyword>
<dbReference type="Gene3D" id="3.80.10.10">
    <property type="entry name" value="Ribonuclease Inhibitor"/>
    <property type="match status" value="8"/>
</dbReference>
<dbReference type="Proteomes" id="UP000663760">
    <property type="component" value="Chromosome 1"/>
</dbReference>
<dbReference type="PANTHER" id="PTHR36766">
    <property type="entry name" value="PLANT BROAD-SPECTRUM MILDEW RESISTANCE PROTEIN RPW8"/>
    <property type="match status" value="1"/>
</dbReference>
<dbReference type="GO" id="GO:0009626">
    <property type="term" value="P:plant-type hypersensitive response"/>
    <property type="evidence" value="ECO:0007669"/>
    <property type="project" value="UniProtKB-ARBA"/>
</dbReference>
<gene>
    <name evidence="12" type="ORF">SI8410_01000663</name>
</gene>
<dbReference type="InterPro" id="IPR032675">
    <property type="entry name" value="LRR_dom_sf"/>
</dbReference>
<keyword evidence="2" id="KW-0433">Leucine-rich repeat</keyword>
<name>A0A7I8JZA6_SPIIN</name>
<dbReference type="InterPro" id="IPR055414">
    <property type="entry name" value="LRR_R13L4/SHOC2-like"/>
</dbReference>
<evidence type="ECO:0000259" key="8">
    <source>
        <dbReference type="Pfam" id="PF18052"/>
    </source>
</evidence>
<evidence type="ECO:0000259" key="9">
    <source>
        <dbReference type="Pfam" id="PF23559"/>
    </source>
</evidence>
<feature type="domain" description="Disease resistance N-terminal" evidence="8">
    <location>
        <begin position="31"/>
        <end position="92"/>
    </location>
</feature>
<dbReference type="OrthoDB" id="775811at2759"/>
<dbReference type="GO" id="GO:0002758">
    <property type="term" value="P:innate immune response-activating signaling pathway"/>
    <property type="evidence" value="ECO:0007669"/>
    <property type="project" value="UniProtKB-ARBA"/>
</dbReference>
<dbReference type="InterPro" id="IPR002182">
    <property type="entry name" value="NB-ARC"/>
</dbReference>
<dbReference type="Gene3D" id="1.10.8.430">
    <property type="entry name" value="Helical domain of apoptotic protease-activating factors"/>
    <property type="match status" value="1"/>
</dbReference>
<dbReference type="GO" id="GO:0042742">
    <property type="term" value="P:defense response to bacterium"/>
    <property type="evidence" value="ECO:0007669"/>
    <property type="project" value="UniProtKB-ARBA"/>
</dbReference>
<evidence type="ECO:0000313" key="12">
    <source>
        <dbReference type="EMBL" id="CAA7388423.1"/>
    </source>
</evidence>
<comment type="similarity">
    <text evidence="1">Belongs to the disease resistance NB-LRR family.</text>
</comment>
<keyword evidence="13" id="KW-1185">Reference proteome</keyword>
<proteinExistence type="inferred from homology"/>
<feature type="domain" description="NB-ARC" evidence="7">
    <location>
        <begin position="195"/>
        <end position="359"/>
    </location>
</feature>
<sequence length="2108" mass="243146">MGEALVSEINEAVEYLRRHFSLSGNDLERLEDVKSLNETSQMIRANLNEAEEMEITSESSRLCLKKLKKGFYYAEDVLDEFLYYVLHLKSEGAKFPVDNNPVQADISMVDQEPDPSFSTNQHGNLAFMDNLAQTIRDLKVRIYKEKMDWDTHALGLVKSYQQRPTTVRPQSTSLMGSTPLIGRGDDLMKIKSLLFSELNRDGNIPVIAIVGMGGLGKTTLAQCVYNDPQVQERFDKKIWVCVSEDFDLLRLTRAILESLEQKKCDLTEMDPLQRRLKGIVEGKRLLLVLDDIWEHRDLNADVWEDLCRPLLGVSNGSKIIVTTRSKNVLDRVVVASVHQLPYLTKDYCFMLFSHHASKDQTSDIDSTLQDIGRKISSKCRGLPLAAKTLGSLLRGQDDVEVWTDVLNSIGSWESDDQNRLMPILRLSYQYLPTKLRKCFRYCSVFPKAHRFNKEKLINMWMAHGYIIRTERGKKQLEDIGEEYINELVSRSLFEQSQNHETFQMHDLIHDLARDVSQGEWWSVEDGVFYGSHDDSVQHFSVISTKNYPHEHVQSSPQGRSLLFSNSILRAPNVKDLCNRMKQLRILDMSDTGILNLPDCISDLKHLRYLRLERYQITKLPETLGSLYLLETLSLNWTKIKILPDSICFLKRLRYLGLRGTCIKSLPESLGMLDQLHTLDLELCKIDSLPYSISNLSSLRRLICNDEVLCSSEIRKLTNLYTTTDFGNGRHLIVKEFTDLVNVDEAKKKSSHNREHIKVLSLVWNKNKSHMANPIHGDVLESLGRHPNLRQLYMDGFGGNSLSSWLRDPFHLLCLNRIHLIRCEQLTSLPPLENFPHLRHVHIESAKRLKAMGSQFSSDASQLPNKATLQCLSNRNRGHGIQESRVLFRGLLSRNPWKTLIIVDCPNVSYFSVDGFKFIRVLMLIRCPQIQISYLGGLSSLQDLSIKASHQDIPTDFSSGGFLQLERLELEDLPNWRSWAGPKEGECPKLQKLSVVGCNSLESFSISCLHSLNDIYVKNCPMLKISRYDREKLHDIEKYCKTNIQDIKIISHGYEALDAMEQSQRLPYSPSTRFWNLSTVDHLVISECTMLVSISSEELPSSLKSIQLDACSNLRYLQLGKQCALEYLSIQNCHQLSHVESISSILRFLLIHSSRRSILCHLGNLTKVEYLSIKKCVLEFSDVVPSTLKVKKIDQSILKVLTIVECSDWTSLPFSSLDSFEELRIIRCSGPAALIDVKWLPSTLKKLEVNEYSNLSYFPLHLFESLKELSIIRWSMYVAFVDGKSVLSTLKKLEIIECSDLTHFPLFLLESLEELRIIRCSDLAGFIDERTVPSTLKKIEIIECGHLTYFPLHLLDSLEESRIIRCSGPTAFIDVKRVPSTLKRLQFVECSDLTYFPLCSLQNLEELSMIRCSNLAIFIDERVVPPTLKKLEIVECDHLTYFPLHLLENLDELRIVRCSGLTALIDTKRVPSTLKKVEIVECSDLTYFPLDFLENLEELRMIRSSFRVAFVDVKRVPSTLKKLEIVEFFDLTYFPLYLLENLEELKMIRCSFRATFIDVERVPSTLKRLQIVECSNLTYFPFHLLENLQEFKMITCSLRDVFVDMKWAPSTMKKLEIITCFDLTSFPRHLLESLEELRIVRASFSTGFIGMKRVLSALKKLEIVECSNFSSFPIYLIETLDELRIIRCYGLSEFLFEMTVPSTIKKLEIVECGHLTYFPFFLLPSLEELRIIRCSELAAYIDEITVPSTLKNLEIVEFSDLTYFPRYSLHNREELRIIGGLEPAAFKDFRMLSLTRKKLKIVKCSNLTYLCLDLLKNMEELRIIRSELDGFIDMKWLSLTLKKLVIIRCDKMGYLQLHLLELLEELRIIRCPGLSGFIDGRTMPSTLKKLQIVECYNFGYFQLHLFQHLEELMIARCSKLDGFINVTRVPTTLQKLEIVECSNLSCFPLHFLQSLLELRIIRCSGDITFIDLEWLPSTLRMLEIDTFWGSTFCTPCKLGASKFMRNRYSMELYLPLYKLNDLEHLKLKYSPQLCFSYEENLPSTLQELCIIGCPKLEEWCKRHSRSLMDIQLLKIEDEQHQVDTSLSLSFNEFEDSDIDKDCSSDDDMD</sequence>
<protein>
    <submittedName>
        <fullName evidence="12">Uncharacterized protein</fullName>
    </submittedName>
</protein>
<dbReference type="Pfam" id="PF00931">
    <property type="entry name" value="NB-ARC"/>
    <property type="match status" value="1"/>
</dbReference>
<evidence type="ECO:0000259" key="10">
    <source>
        <dbReference type="Pfam" id="PF23598"/>
    </source>
</evidence>
<dbReference type="InterPro" id="IPR036388">
    <property type="entry name" value="WH-like_DNA-bd_sf"/>
</dbReference>
<dbReference type="PANTHER" id="PTHR36766:SF40">
    <property type="entry name" value="DISEASE RESISTANCE PROTEIN RGA3"/>
    <property type="match status" value="1"/>
</dbReference>
<evidence type="ECO:0000256" key="3">
    <source>
        <dbReference type="ARBA" id="ARBA00022737"/>
    </source>
</evidence>
<evidence type="ECO:0000256" key="6">
    <source>
        <dbReference type="ARBA" id="ARBA00022840"/>
    </source>
</evidence>
<dbReference type="GO" id="GO:0005524">
    <property type="term" value="F:ATP binding"/>
    <property type="evidence" value="ECO:0007669"/>
    <property type="project" value="UniProtKB-KW"/>
</dbReference>
<dbReference type="Pfam" id="PF18052">
    <property type="entry name" value="Rx_N"/>
    <property type="match status" value="1"/>
</dbReference>
<evidence type="ECO:0000313" key="13">
    <source>
        <dbReference type="Proteomes" id="UP000663760"/>
    </source>
</evidence>
<feature type="domain" description="Disease resistance R13L4/SHOC-2-like LRR" evidence="10">
    <location>
        <begin position="578"/>
        <end position="652"/>
    </location>
</feature>
<dbReference type="InterPro" id="IPR042197">
    <property type="entry name" value="Apaf_helical"/>
</dbReference>
<dbReference type="InterPro" id="IPR056789">
    <property type="entry name" value="LRR_R13L1-DRL21"/>
</dbReference>
<dbReference type="PRINTS" id="PR00364">
    <property type="entry name" value="DISEASERSIST"/>
</dbReference>
<dbReference type="InterPro" id="IPR027417">
    <property type="entry name" value="P-loop_NTPase"/>
</dbReference>
<dbReference type="Gene3D" id="1.20.5.4130">
    <property type="match status" value="1"/>
</dbReference>
<feature type="domain" description="R13L1/DRL21-like LRR repeat region" evidence="11">
    <location>
        <begin position="729"/>
        <end position="844"/>
    </location>
</feature>
<evidence type="ECO:0000256" key="5">
    <source>
        <dbReference type="ARBA" id="ARBA00022821"/>
    </source>
</evidence>
<feature type="domain" description="Disease resistance protein winged helix" evidence="9">
    <location>
        <begin position="444"/>
        <end position="512"/>
    </location>
</feature>
<dbReference type="SUPFAM" id="SSF52540">
    <property type="entry name" value="P-loop containing nucleoside triphosphate hydrolases"/>
    <property type="match status" value="1"/>
</dbReference>
<organism evidence="12 13">
    <name type="scientific">Spirodela intermedia</name>
    <name type="common">Intermediate duckweed</name>
    <dbReference type="NCBI Taxonomy" id="51605"/>
    <lineage>
        <taxon>Eukaryota</taxon>
        <taxon>Viridiplantae</taxon>
        <taxon>Streptophyta</taxon>
        <taxon>Embryophyta</taxon>
        <taxon>Tracheophyta</taxon>
        <taxon>Spermatophyta</taxon>
        <taxon>Magnoliopsida</taxon>
        <taxon>Liliopsida</taxon>
        <taxon>Araceae</taxon>
        <taxon>Lemnoideae</taxon>
        <taxon>Spirodela</taxon>
    </lineage>
</organism>
<evidence type="ECO:0000256" key="4">
    <source>
        <dbReference type="ARBA" id="ARBA00022741"/>
    </source>
</evidence>
<dbReference type="GO" id="GO:0043531">
    <property type="term" value="F:ADP binding"/>
    <property type="evidence" value="ECO:0007669"/>
    <property type="project" value="InterPro"/>
</dbReference>
<dbReference type="Pfam" id="PF23598">
    <property type="entry name" value="LRR_14"/>
    <property type="match status" value="1"/>
</dbReference>
<evidence type="ECO:0000259" key="7">
    <source>
        <dbReference type="Pfam" id="PF00931"/>
    </source>
</evidence>
<dbReference type="Gene3D" id="3.40.50.300">
    <property type="entry name" value="P-loop containing nucleotide triphosphate hydrolases"/>
    <property type="match status" value="1"/>
</dbReference>
<dbReference type="SUPFAM" id="SSF52058">
    <property type="entry name" value="L domain-like"/>
    <property type="match status" value="6"/>
</dbReference>
<dbReference type="InterPro" id="IPR041118">
    <property type="entry name" value="Rx_N"/>
</dbReference>
<keyword evidence="6" id="KW-0067">ATP-binding</keyword>
<evidence type="ECO:0000256" key="2">
    <source>
        <dbReference type="ARBA" id="ARBA00022614"/>
    </source>
</evidence>
<accession>A0A7I8JZA6</accession>
<dbReference type="EMBL" id="LR746264">
    <property type="protein sequence ID" value="CAA7388423.1"/>
    <property type="molecule type" value="Genomic_DNA"/>
</dbReference>
<keyword evidence="5" id="KW-0611">Plant defense</keyword>
<dbReference type="FunFam" id="3.40.50.300:FF:001091">
    <property type="entry name" value="Probable disease resistance protein At1g61300"/>
    <property type="match status" value="1"/>
</dbReference>
<evidence type="ECO:0000259" key="11">
    <source>
        <dbReference type="Pfam" id="PF25019"/>
    </source>
</evidence>
<evidence type="ECO:0000256" key="1">
    <source>
        <dbReference type="ARBA" id="ARBA00008894"/>
    </source>
</evidence>